<name>A0AAE9EYL7_CAEBR</name>
<dbReference type="Proteomes" id="UP000829354">
    <property type="component" value="Chromosome V"/>
</dbReference>
<evidence type="ECO:0000256" key="1">
    <source>
        <dbReference type="SAM" id="Phobius"/>
    </source>
</evidence>
<reference evidence="2 3" key="1">
    <citation type="submission" date="2022-04" db="EMBL/GenBank/DDBJ databases">
        <title>Chromosome-level reference genomes for two strains of Caenorhabditis briggsae: an improved platform for comparative genomics.</title>
        <authorList>
            <person name="Stevens L."/>
            <person name="Andersen E."/>
        </authorList>
    </citation>
    <scope>NUCLEOTIDE SEQUENCE [LARGE SCALE GENOMIC DNA]</scope>
    <source>
        <strain evidence="2">VX34</strain>
        <tissue evidence="2">Whole-organism</tissue>
    </source>
</reference>
<sequence>MLPTLKASGTFILEVFAVLGALAVSLMAEKRFLCAPRMLFVFQQMFMLIYVIFFLNYFNMDRQSDDEIANSPVLSKLKTRRCLVVSEKRTWTKHPPN</sequence>
<keyword evidence="3" id="KW-1185">Reference proteome</keyword>
<evidence type="ECO:0000313" key="2">
    <source>
        <dbReference type="EMBL" id="UMM34408.1"/>
    </source>
</evidence>
<dbReference type="EMBL" id="CP092624">
    <property type="protein sequence ID" value="UMM34408.1"/>
    <property type="molecule type" value="Genomic_DNA"/>
</dbReference>
<accession>A0AAE9EYL7</accession>
<evidence type="ECO:0000313" key="3">
    <source>
        <dbReference type="Proteomes" id="UP000829354"/>
    </source>
</evidence>
<keyword evidence="1" id="KW-1133">Transmembrane helix</keyword>
<protein>
    <submittedName>
        <fullName evidence="2">Uncharacterized protein</fullName>
    </submittedName>
</protein>
<organism evidence="2 3">
    <name type="scientific">Caenorhabditis briggsae</name>
    <dbReference type="NCBI Taxonomy" id="6238"/>
    <lineage>
        <taxon>Eukaryota</taxon>
        <taxon>Metazoa</taxon>
        <taxon>Ecdysozoa</taxon>
        <taxon>Nematoda</taxon>
        <taxon>Chromadorea</taxon>
        <taxon>Rhabditida</taxon>
        <taxon>Rhabditina</taxon>
        <taxon>Rhabditomorpha</taxon>
        <taxon>Rhabditoidea</taxon>
        <taxon>Rhabditidae</taxon>
        <taxon>Peloderinae</taxon>
        <taxon>Caenorhabditis</taxon>
    </lineage>
</organism>
<feature type="transmembrane region" description="Helical" evidence="1">
    <location>
        <begin position="6"/>
        <end position="27"/>
    </location>
</feature>
<keyword evidence="1" id="KW-0812">Transmembrane</keyword>
<proteinExistence type="predicted"/>
<gene>
    <name evidence="2" type="ORF">L5515_007501</name>
</gene>
<feature type="transmembrane region" description="Helical" evidence="1">
    <location>
        <begin position="39"/>
        <end position="58"/>
    </location>
</feature>
<dbReference type="AlphaFoldDB" id="A0AAE9EYL7"/>
<keyword evidence="1" id="KW-0472">Membrane</keyword>